<dbReference type="RefSeq" id="WP_218103144.1">
    <property type="nucleotide sequence ID" value="NZ_CAJVCE010000041.1"/>
</dbReference>
<gene>
    <name evidence="1" type="ORF">PAECIP111802_07012</name>
</gene>
<comment type="caution">
    <text evidence="1">The sequence shown here is derived from an EMBL/GenBank/DDBJ whole genome shotgun (WGS) entry which is preliminary data.</text>
</comment>
<proteinExistence type="predicted"/>
<name>A0ABM8VTX4_9BACL</name>
<evidence type="ECO:0000313" key="1">
    <source>
        <dbReference type="EMBL" id="CAG7658302.1"/>
    </source>
</evidence>
<protein>
    <recommendedName>
        <fullName evidence="3">DUF2251 domain-containing protein</fullName>
    </recommendedName>
</protein>
<evidence type="ECO:0008006" key="3">
    <source>
        <dbReference type="Google" id="ProtNLM"/>
    </source>
</evidence>
<keyword evidence="2" id="KW-1185">Reference proteome</keyword>
<dbReference type="Proteomes" id="UP000730618">
    <property type="component" value="Unassembled WGS sequence"/>
</dbReference>
<organism evidence="1 2">
    <name type="scientific">Paenibacillus allorhizosphaerae</name>
    <dbReference type="NCBI Taxonomy" id="2849866"/>
    <lineage>
        <taxon>Bacteria</taxon>
        <taxon>Bacillati</taxon>
        <taxon>Bacillota</taxon>
        <taxon>Bacilli</taxon>
        <taxon>Bacillales</taxon>
        <taxon>Paenibacillaceae</taxon>
        <taxon>Paenibacillus</taxon>
    </lineage>
</organism>
<dbReference type="EMBL" id="CAJVCE010000041">
    <property type="protein sequence ID" value="CAG7658302.1"/>
    <property type="molecule type" value="Genomic_DNA"/>
</dbReference>
<sequence>MTAPIELDGAKVLLYTDNKSSNDFGYVYYQEDEKTVVITALAVAQYEGSEGYYLFSCDQEWNVVGDTLHYSLQEAKDYATKSNASFIKWNATNGYANGER</sequence>
<reference evidence="1 2" key="1">
    <citation type="submission" date="2021-06" db="EMBL/GenBank/DDBJ databases">
        <authorList>
            <person name="Criscuolo A."/>
        </authorList>
    </citation>
    <scope>NUCLEOTIDE SEQUENCE [LARGE SCALE GENOMIC DNA]</scope>
    <source>
        <strain evidence="2">CIP 111802</strain>
    </source>
</reference>
<accession>A0ABM8VTX4</accession>
<evidence type="ECO:0000313" key="2">
    <source>
        <dbReference type="Proteomes" id="UP000730618"/>
    </source>
</evidence>